<accession>A0A1X7U5A9</accession>
<dbReference type="AlphaFoldDB" id="A0A1X7U5A9"/>
<dbReference type="InParanoid" id="A0A1X7U5A9"/>
<organism evidence="1">
    <name type="scientific">Amphimedon queenslandica</name>
    <name type="common">Sponge</name>
    <dbReference type="NCBI Taxonomy" id="400682"/>
    <lineage>
        <taxon>Eukaryota</taxon>
        <taxon>Metazoa</taxon>
        <taxon>Porifera</taxon>
        <taxon>Demospongiae</taxon>
        <taxon>Heteroscleromorpha</taxon>
        <taxon>Haplosclerida</taxon>
        <taxon>Niphatidae</taxon>
        <taxon>Amphimedon</taxon>
    </lineage>
</organism>
<sequence>MVMYTVASVQLINELSATSDVKQLWYVHNATGMGSLKGLRNCSCGYLPNAMMSTLLVRLEPYAEACKLFSGTNISVTSEVVVVLGSSVGPPSSVQSMVSSCL</sequence>
<evidence type="ECO:0000313" key="1">
    <source>
        <dbReference type="EnsemblMetazoa" id="Aqu2.1.22843_001"/>
    </source>
</evidence>
<name>A0A1X7U5A9_AMPQE</name>
<dbReference type="EnsemblMetazoa" id="Aqu2.1.22843_001">
    <property type="protein sequence ID" value="Aqu2.1.22843_001"/>
    <property type="gene ID" value="Aqu2.1.22843"/>
</dbReference>
<proteinExistence type="predicted"/>
<reference evidence="1" key="1">
    <citation type="submission" date="2017-05" db="UniProtKB">
        <authorList>
            <consortium name="EnsemblMetazoa"/>
        </authorList>
    </citation>
    <scope>IDENTIFICATION</scope>
</reference>
<protein>
    <submittedName>
        <fullName evidence="1">Uncharacterized protein</fullName>
    </submittedName>
</protein>